<dbReference type="InterPro" id="IPR043502">
    <property type="entry name" value="DNA/RNA_pol_sf"/>
</dbReference>
<feature type="region of interest" description="Disordered" evidence="1">
    <location>
        <begin position="19"/>
        <end position="117"/>
    </location>
</feature>
<evidence type="ECO:0000313" key="3">
    <source>
        <dbReference type="Proteomes" id="UP000324800"/>
    </source>
</evidence>
<feature type="compositionally biased region" description="Basic and acidic residues" evidence="1">
    <location>
        <begin position="21"/>
        <end position="38"/>
    </location>
</feature>
<feature type="compositionally biased region" description="Polar residues" evidence="1">
    <location>
        <begin position="251"/>
        <end position="261"/>
    </location>
</feature>
<evidence type="ECO:0000313" key="2">
    <source>
        <dbReference type="EMBL" id="KAA6395589.1"/>
    </source>
</evidence>
<feature type="compositionally biased region" description="Polar residues" evidence="1">
    <location>
        <begin position="73"/>
        <end position="99"/>
    </location>
</feature>
<comment type="caution">
    <text evidence="2">The sequence shown here is derived from an EMBL/GenBank/DDBJ whole genome shotgun (WGS) entry which is preliminary data.</text>
</comment>
<proteinExistence type="predicted"/>
<dbReference type="AlphaFoldDB" id="A0A5J4WMY1"/>
<dbReference type="EMBL" id="SNRW01001645">
    <property type="protein sequence ID" value="KAA6395589.1"/>
    <property type="molecule type" value="Genomic_DNA"/>
</dbReference>
<feature type="region of interest" description="Disordered" evidence="1">
    <location>
        <begin position="216"/>
        <end position="292"/>
    </location>
</feature>
<organism evidence="2 3">
    <name type="scientific">Streblomastix strix</name>
    <dbReference type="NCBI Taxonomy" id="222440"/>
    <lineage>
        <taxon>Eukaryota</taxon>
        <taxon>Metamonada</taxon>
        <taxon>Preaxostyla</taxon>
        <taxon>Oxymonadida</taxon>
        <taxon>Streblomastigidae</taxon>
        <taxon>Streblomastix</taxon>
    </lineage>
</organism>
<gene>
    <name evidence="2" type="ORF">EZS28_008888</name>
</gene>
<name>A0A5J4WMY1_9EUKA</name>
<dbReference type="Proteomes" id="UP000324800">
    <property type="component" value="Unassembled WGS sequence"/>
</dbReference>
<reference evidence="2 3" key="1">
    <citation type="submission" date="2019-03" db="EMBL/GenBank/DDBJ databases">
        <title>Single cell metagenomics reveals metabolic interactions within the superorganism composed of flagellate Streblomastix strix and complex community of Bacteroidetes bacteria on its surface.</title>
        <authorList>
            <person name="Treitli S.C."/>
            <person name="Kolisko M."/>
            <person name="Husnik F."/>
            <person name="Keeling P."/>
            <person name="Hampl V."/>
        </authorList>
    </citation>
    <scope>NUCLEOTIDE SEQUENCE [LARGE SCALE GENOMIC DNA]</scope>
    <source>
        <strain evidence="2">ST1C</strain>
    </source>
</reference>
<sequence length="459" mass="52845">MPEAIKGLIIFATEQIVQSETESKDQEQLTNEFEKIVADETDDNGDDDQSEHAIEPKHFFNRNDGLRKKDRGTQLQATVNREANHKINNAKISTNTPHHNVNGSEGLGGNGCGTQLQAATNENGYENHEAIDNTDRENNNEQTNDNRQAGKLNNQNHLIQLIPNKNQEIQTLNNSKANHLQSPHLQNQDKLKGKLQCPDKGCNQPTTTILEAKQANQSPYPISSQGVQKLEPTPTLLTTSYPSRSGEKRQMQPQLLRTSPKNAPKATRPVQDPRNRNKTSSPKTRRKQSPISSLTYWISWNDQGRKYERREGKDLENSEIDKGNREILDGNGRINSEIFRIMGNNQHEGFHPIRIYPTVERRFEYQQPITLVKDNQKQRDDRRSERIYKVILDEELKENIVIPIKKEKIKWYNQTFMIKKANRKWRMILGAKVLNKQIADFHFKMHDSNEVKQTIRLGV</sequence>
<dbReference type="Gene3D" id="3.10.10.10">
    <property type="entry name" value="HIV Type 1 Reverse Transcriptase, subunit A, domain 1"/>
    <property type="match status" value="1"/>
</dbReference>
<feature type="compositionally biased region" description="Acidic residues" evidence="1">
    <location>
        <begin position="39"/>
        <end position="49"/>
    </location>
</feature>
<feature type="region of interest" description="Disordered" evidence="1">
    <location>
        <begin position="180"/>
        <end position="199"/>
    </location>
</feature>
<protein>
    <submittedName>
        <fullName evidence="2">Uncharacterized protein</fullName>
    </submittedName>
</protein>
<dbReference type="SUPFAM" id="SSF56672">
    <property type="entry name" value="DNA/RNA polymerases"/>
    <property type="match status" value="1"/>
</dbReference>
<accession>A0A5J4WMY1</accession>
<feature type="compositionally biased region" description="Polar residues" evidence="1">
    <location>
        <begin position="216"/>
        <end position="227"/>
    </location>
</feature>
<evidence type="ECO:0000256" key="1">
    <source>
        <dbReference type="SAM" id="MobiDB-lite"/>
    </source>
</evidence>
<feature type="compositionally biased region" description="Polar residues" evidence="1">
    <location>
        <begin position="140"/>
        <end position="152"/>
    </location>
</feature>
<feature type="region of interest" description="Disordered" evidence="1">
    <location>
        <begin position="132"/>
        <end position="152"/>
    </location>
</feature>